<evidence type="ECO:0000313" key="3">
    <source>
        <dbReference type="Proteomes" id="UP001602089"/>
    </source>
</evidence>
<evidence type="ECO:0000259" key="1">
    <source>
        <dbReference type="PROSITE" id="PS51819"/>
    </source>
</evidence>
<feature type="domain" description="VOC" evidence="1">
    <location>
        <begin position="16"/>
        <end position="130"/>
    </location>
</feature>
<dbReference type="Pfam" id="PF18029">
    <property type="entry name" value="Glyoxalase_6"/>
    <property type="match status" value="1"/>
</dbReference>
<protein>
    <submittedName>
        <fullName evidence="2">VOC family protein</fullName>
    </submittedName>
</protein>
<dbReference type="SUPFAM" id="SSF54593">
    <property type="entry name" value="Glyoxalase/Bleomycin resistance protein/Dihydroxybiphenyl dioxygenase"/>
    <property type="match status" value="1"/>
</dbReference>
<reference evidence="2 3" key="1">
    <citation type="submission" date="2024-10" db="EMBL/GenBank/DDBJ databases">
        <title>The Natural Products Discovery Center: Release of the First 8490 Sequenced Strains for Exploring Actinobacteria Biosynthetic Diversity.</title>
        <authorList>
            <person name="Kalkreuter E."/>
            <person name="Kautsar S.A."/>
            <person name="Yang D."/>
            <person name="Bader C.D."/>
            <person name="Teijaro C.N."/>
            <person name="Fluegel L."/>
            <person name="Davis C.M."/>
            <person name="Simpson J.R."/>
            <person name="Lauterbach L."/>
            <person name="Steele A.D."/>
            <person name="Gui C."/>
            <person name="Meng S."/>
            <person name="Li G."/>
            <person name="Viehrig K."/>
            <person name="Ye F."/>
            <person name="Su P."/>
            <person name="Kiefer A.F."/>
            <person name="Nichols A."/>
            <person name="Cepeda A.J."/>
            <person name="Yan W."/>
            <person name="Fan B."/>
            <person name="Jiang Y."/>
            <person name="Adhikari A."/>
            <person name="Zheng C.-J."/>
            <person name="Schuster L."/>
            <person name="Cowan T.M."/>
            <person name="Smanski M.J."/>
            <person name="Chevrette M.G."/>
            <person name="De Carvalho L.P.S."/>
            <person name="Shen B."/>
        </authorList>
    </citation>
    <scope>NUCLEOTIDE SEQUENCE [LARGE SCALE GENOMIC DNA]</scope>
    <source>
        <strain evidence="2 3">NPDC001867</strain>
    </source>
</reference>
<proteinExistence type="predicted"/>
<dbReference type="InterPro" id="IPR029068">
    <property type="entry name" value="Glyas_Bleomycin-R_OHBP_Dase"/>
</dbReference>
<dbReference type="CDD" id="cd06587">
    <property type="entry name" value="VOC"/>
    <property type="match status" value="1"/>
</dbReference>
<organism evidence="2 3">
    <name type="scientific">Nocardia elegans</name>
    <dbReference type="NCBI Taxonomy" id="300029"/>
    <lineage>
        <taxon>Bacteria</taxon>
        <taxon>Bacillati</taxon>
        <taxon>Actinomycetota</taxon>
        <taxon>Actinomycetes</taxon>
        <taxon>Mycobacteriales</taxon>
        <taxon>Nocardiaceae</taxon>
        <taxon>Nocardia</taxon>
    </lineage>
</organism>
<dbReference type="Proteomes" id="UP001602089">
    <property type="component" value="Unassembled WGS sequence"/>
</dbReference>
<comment type="caution">
    <text evidence="2">The sequence shown here is derived from an EMBL/GenBank/DDBJ whole genome shotgun (WGS) entry which is preliminary data.</text>
</comment>
<dbReference type="PANTHER" id="PTHR35908">
    <property type="entry name" value="HYPOTHETICAL FUSION PROTEIN"/>
    <property type="match status" value="1"/>
</dbReference>
<dbReference type="PANTHER" id="PTHR35908:SF1">
    <property type="entry name" value="CONSERVED PROTEIN"/>
    <property type="match status" value="1"/>
</dbReference>
<accession>A0ABW6TRD2</accession>
<dbReference type="Gene3D" id="3.10.180.10">
    <property type="entry name" value="2,3-Dihydroxybiphenyl 1,2-Dioxygenase, domain 1"/>
    <property type="match status" value="1"/>
</dbReference>
<sequence length="135" mass="14608">MSHTYSTAKSEHSTATLSMVNIDSADPAGLARFYAAALGWEVTYSDDSYGMVEGDGVTIGFGKVEGFRPAQWPDETGAKRFHLDLQVEDLEAATERLCALGASRPDFQPGADRWRVLLDPDGQPFCLSPRPAATP</sequence>
<dbReference type="InterPro" id="IPR037523">
    <property type="entry name" value="VOC_core"/>
</dbReference>
<dbReference type="PROSITE" id="PS51819">
    <property type="entry name" value="VOC"/>
    <property type="match status" value="1"/>
</dbReference>
<evidence type="ECO:0000313" key="2">
    <source>
        <dbReference type="EMBL" id="MFF4027804.1"/>
    </source>
</evidence>
<keyword evidence="3" id="KW-1185">Reference proteome</keyword>
<dbReference type="RefSeq" id="WP_387132768.1">
    <property type="nucleotide sequence ID" value="NZ_JBIATK010000017.1"/>
</dbReference>
<dbReference type="InterPro" id="IPR041581">
    <property type="entry name" value="Glyoxalase_6"/>
</dbReference>
<gene>
    <name evidence="2" type="ORF">ACFYY5_33655</name>
</gene>
<name>A0ABW6TRD2_9NOCA</name>
<dbReference type="EMBL" id="JBIATK010000017">
    <property type="protein sequence ID" value="MFF4027804.1"/>
    <property type="molecule type" value="Genomic_DNA"/>
</dbReference>